<sequence length="84" mass="9892">MAVKRNNHKKFRMEQTRRPKKNPLKAEGIEQVDYKEIKTLRLFISDRGKIRSRRVTGLTPQQQRQVATAVKNAREMALLPFTSR</sequence>
<evidence type="ECO:0000256" key="4">
    <source>
        <dbReference type="ARBA" id="ARBA00022980"/>
    </source>
</evidence>
<dbReference type="Proteomes" id="UP000594905">
    <property type="component" value="Chromosome"/>
</dbReference>
<dbReference type="InterPro" id="IPR001648">
    <property type="entry name" value="Ribosomal_bS18"/>
</dbReference>
<evidence type="ECO:0000256" key="5">
    <source>
        <dbReference type="ARBA" id="ARBA00023274"/>
    </source>
</evidence>
<keyword evidence="5 7" id="KW-0687">Ribonucleoprotein</keyword>
<keyword evidence="4 7" id="KW-0689">Ribosomal protein</keyword>
<dbReference type="GO" id="GO:0070181">
    <property type="term" value="F:small ribosomal subunit rRNA binding"/>
    <property type="evidence" value="ECO:0007669"/>
    <property type="project" value="TreeGrafter"/>
</dbReference>
<dbReference type="FunFam" id="4.10.640.10:FF:000016">
    <property type="entry name" value="30S ribosomal protein S18"/>
    <property type="match status" value="1"/>
</dbReference>
<dbReference type="InterPro" id="IPR018275">
    <property type="entry name" value="Ribosomal_bS18_CS"/>
</dbReference>
<evidence type="ECO:0000256" key="3">
    <source>
        <dbReference type="ARBA" id="ARBA00022884"/>
    </source>
</evidence>
<dbReference type="EMBL" id="CP065689">
    <property type="protein sequence ID" value="QPS60708.1"/>
    <property type="molecule type" value="Genomic_DNA"/>
</dbReference>
<evidence type="ECO:0000256" key="2">
    <source>
        <dbReference type="ARBA" id="ARBA00022730"/>
    </source>
</evidence>
<dbReference type="Gene3D" id="4.10.640.10">
    <property type="entry name" value="Ribosomal protein S18"/>
    <property type="match status" value="1"/>
</dbReference>
<dbReference type="PROSITE" id="PS00057">
    <property type="entry name" value="RIBOSOMAL_S18"/>
    <property type="match status" value="1"/>
</dbReference>
<evidence type="ECO:0000256" key="8">
    <source>
        <dbReference type="RuleBase" id="RU003910"/>
    </source>
</evidence>
<dbReference type="OrthoDB" id="9812008at2"/>
<gene>
    <name evidence="7 11" type="primary">rpsR</name>
    <name evidence="10" type="ORF">I6G51_05940</name>
    <name evidence="11" type="ORF">NCTC10288_01710</name>
    <name evidence="12" type="ORF">NCTC10289_00862</name>
</gene>
<dbReference type="PRINTS" id="PR00974">
    <property type="entry name" value="RIBOSOMALS18"/>
</dbReference>
<evidence type="ECO:0000313" key="15">
    <source>
        <dbReference type="Proteomes" id="UP000594905"/>
    </source>
</evidence>
<dbReference type="AlphaFoldDB" id="A0A2X4REQ7"/>
<evidence type="ECO:0000256" key="6">
    <source>
        <dbReference type="ARBA" id="ARBA00035141"/>
    </source>
</evidence>
<evidence type="ECO:0000313" key="10">
    <source>
        <dbReference type="EMBL" id="QPS60708.1"/>
    </source>
</evidence>
<evidence type="ECO:0000313" key="13">
    <source>
        <dbReference type="Proteomes" id="UP000249264"/>
    </source>
</evidence>
<feature type="region of interest" description="Disordered" evidence="9">
    <location>
        <begin position="1"/>
        <end position="27"/>
    </location>
</feature>
<feature type="compositionally biased region" description="Basic residues" evidence="9">
    <location>
        <begin position="1"/>
        <end position="11"/>
    </location>
</feature>
<keyword evidence="3 7" id="KW-0694">RNA-binding</keyword>
<evidence type="ECO:0000313" key="14">
    <source>
        <dbReference type="Proteomes" id="UP000254287"/>
    </source>
</evidence>
<proteinExistence type="inferred from homology"/>
<dbReference type="GO" id="GO:0022627">
    <property type="term" value="C:cytosolic small ribosomal subunit"/>
    <property type="evidence" value="ECO:0007669"/>
    <property type="project" value="TreeGrafter"/>
</dbReference>
<dbReference type="EMBL" id="LS483460">
    <property type="protein sequence ID" value="SQI00399.1"/>
    <property type="molecule type" value="Genomic_DNA"/>
</dbReference>
<comment type="similarity">
    <text evidence="1 7 8">Belongs to the bacterial ribosomal protein bS18 family.</text>
</comment>
<dbReference type="GeneID" id="70783599"/>
<evidence type="ECO:0000256" key="9">
    <source>
        <dbReference type="SAM" id="MobiDB-lite"/>
    </source>
</evidence>
<dbReference type="PANTHER" id="PTHR13479:SF40">
    <property type="entry name" value="SMALL RIBOSOMAL SUBUNIT PROTEIN BS18M"/>
    <property type="match status" value="1"/>
</dbReference>
<dbReference type="GO" id="GO:0006412">
    <property type="term" value="P:translation"/>
    <property type="evidence" value="ECO:0007669"/>
    <property type="project" value="UniProtKB-UniRule"/>
</dbReference>
<evidence type="ECO:0000256" key="7">
    <source>
        <dbReference type="HAMAP-Rule" id="MF_00270"/>
    </source>
</evidence>
<dbReference type="HAMAP" id="MF_00270">
    <property type="entry name" value="Ribosomal_bS18"/>
    <property type="match status" value="1"/>
</dbReference>
<dbReference type="Pfam" id="PF01084">
    <property type="entry name" value="Ribosomal_S18"/>
    <property type="match status" value="1"/>
</dbReference>
<evidence type="ECO:0000256" key="1">
    <source>
        <dbReference type="ARBA" id="ARBA00005589"/>
    </source>
</evidence>
<evidence type="ECO:0000313" key="11">
    <source>
        <dbReference type="EMBL" id="SQI00399.1"/>
    </source>
</evidence>
<keyword evidence="15" id="KW-1185">Reference proteome</keyword>
<dbReference type="RefSeq" id="WP_039674516.1">
    <property type="nucleotide sequence ID" value="NZ_CP065689.1"/>
</dbReference>
<comment type="subunit">
    <text evidence="7">Part of the 30S ribosomal subunit. Forms a tight heterodimer with protein bS6.</text>
</comment>
<dbReference type="Proteomes" id="UP000249264">
    <property type="component" value="Chromosome 1"/>
</dbReference>
<reference evidence="13 14" key="1">
    <citation type="submission" date="2018-06" db="EMBL/GenBank/DDBJ databases">
        <authorList>
            <consortium name="Pathogen Informatics"/>
            <person name="Doyle S."/>
        </authorList>
    </citation>
    <scope>NUCLEOTIDE SEQUENCE [LARGE SCALE GENOMIC DNA]</scope>
    <source>
        <strain evidence="11 13">NCTC10288</strain>
        <strain evidence="12 14">NCTC10289</strain>
    </source>
</reference>
<dbReference type="EMBL" id="UFXP01000001">
    <property type="protein sequence ID" value="STC76074.1"/>
    <property type="molecule type" value="Genomic_DNA"/>
</dbReference>
<name>A0A2X4REQ7_9CORY</name>
<dbReference type="NCBIfam" id="TIGR00165">
    <property type="entry name" value="S18"/>
    <property type="match status" value="1"/>
</dbReference>
<dbReference type="SUPFAM" id="SSF46911">
    <property type="entry name" value="Ribosomal protein S18"/>
    <property type="match status" value="1"/>
</dbReference>
<evidence type="ECO:0000313" key="12">
    <source>
        <dbReference type="EMBL" id="STC76074.1"/>
    </source>
</evidence>
<dbReference type="GO" id="GO:0003735">
    <property type="term" value="F:structural constituent of ribosome"/>
    <property type="evidence" value="ECO:0007669"/>
    <property type="project" value="InterPro"/>
</dbReference>
<dbReference type="PANTHER" id="PTHR13479">
    <property type="entry name" value="30S RIBOSOMAL PROTEIN S18"/>
    <property type="match status" value="1"/>
</dbReference>
<reference evidence="10 15" key="2">
    <citation type="submission" date="2020-12" db="EMBL/GenBank/DDBJ databases">
        <title>FDA dAtabase for Regulatory Grade micrObial Sequences (FDA-ARGOS): Supporting development and validation of Infectious Disease Dx tests.</title>
        <authorList>
            <person name="Sproer C."/>
            <person name="Gronow S."/>
            <person name="Severitt S."/>
            <person name="Schroder I."/>
            <person name="Tallon L."/>
            <person name="Sadzewicz L."/>
            <person name="Zhao X."/>
            <person name="Boylan J."/>
            <person name="Ott S."/>
            <person name="Bowen H."/>
            <person name="Vavikolanu K."/>
            <person name="Mehta A."/>
            <person name="Aluvathingal J."/>
            <person name="Nadendla S."/>
            <person name="Lowell S."/>
            <person name="Myers T."/>
            <person name="Yan Y."/>
            <person name="Sichtig H."/>
        </authorList>
    </citation>
    <scope>NUCLEOTIDE SEQUENCE [LARGE SCALE GENOMIC DNA]</scope>
    <source>
        <strain evidence="10 15">FDAARGOS_894</strain>
    </source>
</reference>
<dbReference type="STRING" id="38301.NX84_05120"/>
<dbReference type="KEGG" id="cmin:NCTC10288_01710"/>
<organism evidence="11 13">
    <name type="scientific">Corynebacterium minutissimum</name>
    <dbReference type="NCBI Taxonomy" id="38301"/>
    <lineage>
        <taxon>Bacteria</taxon>
        <taxon>Bacillati</taxon>
        <taxon>Actinomycetota</taxon>
        <taxon>Actinomycetes</taxon>
        <taxon>Mycobacteriales</taxon>
        <taxon>Corynebacteriaceae</taxon>
        <taxon>Corynebacterium</taxon>
    </lineage>
</organism>
<comment type="function">
    <text evidence="7">Binds as a heterodimer with protein bS6 to the central domain of the 16S rRNA, where it helps stabilize the platform of the 30S subunit.</text>
</comment>
<protein>
    <recommendedName>
        <fullName evidence="6 7">Small ribosomal subunit protein bS18</fullName>
    </recommendedName>
</protein>
<dbReference type="Proteomes" id="UP000254287">
    <property type="component" value="Unassembled WGS sequence"/>
</dbReference>
<keyword evidence="2 7" id="KW-0699">rRNA-binding</keyword>
<accession>A0A2X4REQ7</accession>
<dbReference type="InterPro" id="IPR036870">
    <property type="entry name" value="Ribosomal_bS18_sf"/>
</dbReference>